<organism evidence="2 3">
    <name type="scientific">Burkholderia cepacia</name>
    <name type="common">Pseudomonas cepacia</name>
    <dbReference type="NCBI Taxonomy" id="292"/>
    <lineage>
        <taxon>Bacteria</taxon>
        <taxon>Pseudomonadati</taxon>
        <taxon>Pseudomonadota</taxon>
        <taxon>Betaproteobacteria</taxon>
        <taxon>Burkholderiales</taxon>
        <taxon>Burkholderiaceae</taxon>
        <taxon>Burkholderia</taxon>
        <taxon>Burkholderia cepacia complex</taxon>
    </lineage>
</organism>
<feature type="region of interest" description="Disordered" evidence="1">
    <location>
        <begin position="49"/>
        <end position="74"/>
    </location>
</feature>
<evidence type="ECO:0000313" key="3">
    <source>
        <dbReference type="Proteomes" id="UP000069001"/>
    </source>
</evidence>
<proteinExistence type="predicted"/>
<name>A0A103ZB48_BURCE</name>
<reference evidence="2 3" key="1">
    <citation type="submission" date="2015-11" db="EMBL/GenBank/DDBJ databases">
        <title>Expanding the genomic diversity of Burkholderia species for the development of highly accurate diagnostics.</title>
        <authorList>
            <person name="Sahl J."/>
            <person name="Keim P."/>
            <person name="Wagner D."/>
        </authorList>
    </citation>
    <scope>NUCLEOTIDE SEQUENCE [LARGE SCALE GENOMIC DNA]</scope>
    <source>
        <strain evidence="2 3">MSMB1302</strain>
    </source>
</reference>
<sequence length="74" mass="8052">MMEARIMNVKTRTARCMSVTDRKRHAQAFIFALAAQAVLTQVSKRTHAPLTTGDSSDAMPSGDPLCTSVRNTSI</sequence>
<evidence type="ECO:0000313" key="2">
    <source>
        <dbReference type="EMBL" id="KVK76372.1"/>
    </source>
</evidence>
<dbReference type="EMBL" id="LOYH01000086">
    <property type="protein sequence ID" value="KVK76372.1"/>
    <property type="molecule type" value="Genomic_DNA"/>
</dbReference>
<dbReference type="Proteomes" id="UP000069001">
    <property type="component" value="Unassembled WGS sequence"/>
</dbReference>
<dbReference type="AlphaFoldDB" id="A0A103ZB48"/>
<protein>
    <submittedName>
        <fullName evidence="2">Uncharacterized protein</fullName>
    </submittedName>
</protein>
<comment type="caution">
    <text evidence="2">The sequence shown here is derived from an EMBL/GenBank/DDBJ whole genome shotgun (WGS) entry which is preliminary data.</text>
</comment>
<gene>
    <name evidence="2" type="ORF">WS90_24530</name>
</gene>
<evidence type="ECO:0000256" key="1">
    <source>
        <dbReference type="SAM" id="MobiDB-lite"/>
    </source>
</evidence>
<accession>A0A103ZB48</accession>